<gene>
    <name evidence="7" type="ORF">M9458_000672</name>
    <name evidence="8" type="ORF">M9458_000693</name>
</gene>
<dbReference type="Pfam" id="PF04548">
    <property type="entry name" value="AIG1"/>
    <property type="match status" value="1"/>
</dbReference>
<dbReference type="InterPro" id="IPR027417">
    <property type="entry name" value="P-loop_NTPase"/>
</dbReference>
<protein>
    <recommendedName>
        <fullName evidence="6">AIG1-type G domain-containing protein</fullName>
    </recommendedName>
</protein>
<keyword evidence="5" id="KW-0472">Membrane</keyword>
<evidence type="ECO:0000256" key="4">
    <source>
        <dbReference type="SAM" id="MobiDB-lite"/>
    </source>
</evidence>
<dbReference type="PANTHER" id="PTHR10903">
    <property type="entry name" value="GTPASE, IMAP FAMILY MEMBER-RELATED"/>
    <property type="match status" value="1"/>
</dbReference>
<keyword evidence="9" id="KW-1185">Reference proteome</keyword>
<dbReference type="FunFam" id="3.40.50.300:FF:000366">
    <property type="entry name" value="GTPase, IMAP family member 2"/>
    <property type="match status" value="1"/>
</dbReference>
<feature type="non-terminal residue" evidence="8">
    <location>
        <position position="1"/>
    </location>
</feature>
<dbReference type="SUPFAM" id="SSF52540">
    <property type="entry name" value="P-loop containing nucleoside triphosphate hydrolases"/>
    <property type="match status" value="1"/>
</dbReference>
<dbReference type="AlphaFoldDB" id="A0ABD0RX14"/>
<keyword evidence="3" id="KW-0342">GTP-binding</keyword>
<keyword evidence="5" id="KW-0812">Transmembrane</keyword>
<name>A0ABD0RX14_CIRMR</name>
<feature type="domain" description="AIG1-type G" evidence="6">
    <location>
        <begin position="1"/>
        <end position="148"/>
    </location>
</feature>
<evidence type="ECO:0000313" key="9">
    <source>
        <dbReference type="Proteomes" id="UP001529510"/>
    </source>
</evidence>
<evidence type="ECO:0000313" key="8">
    <source>
        <dbReference type="EMBL" id="KAL0202675.1"/>
    </source>
</evidence>
<dbReference type="PROSITE" id="PS51720">
    <property type="entry name" value="G_AIG1"/>
    <property type="match status" value="1"/>
</dbReference>
<evidence type="ECO:0000256" key="1">
    <source>
        <dbReference type="ARBA" id="ARBA00008535"/>
    </source>
</evidence>
<dbReference type="InterPro" id="IPR006703">
    <property type="entry name" value="G_AIG1"/>
</dbReference>
<evidence type="ECO:0000313" key="7">
    <source>
        <dbReference type="EMBL" id="KAL0202654.1"/>
    </source>
</evidence>
<feature type="transmembrane region" description="Helical" evidence="5">
    <location>
        <begin position="186"/>
        <end position="219"/>
    </location>
</feature>
<feature type="compositionally biased region" description="Basic and acidic residues" evidence="4">
    <location>
        <begin position="151"/>
        <end position="175"/>
    </location>
</feature>
<evidence type="ECO:0000256" key="3">
    <source>
        <dbReference type="ARBA" id="ARBA00023134"/>
    </source>
</evidence>
<feature type="region of interest" description="Disordered" evidence="4">
    <location>
        <begin position="148"/>
        <end position="175"/>
    </location>
</feature>
<comment type="similarity">
    <text evidence="1">Belongs to the TRAFAC class TrmE-Era-EngA-EngB-Septin-like GTPase superfamily. AIG1/Toc34/Toc159-like paraseptin GTPase family. IAN subfamily.</text>
</comment>
<accession>A0ABD0RX14</accession>
<sequence length="220" mass="24860">TISVIDTPGLYDTSISEEQLKNELERCIEMSVPGPHAFLLVTRLDLTLTDEVKNTVKWIQKNFGEDAALYTIILFTRGDQLKISIEQFLINNELFRELVEQCKGGYHVFNNTVEDNRSQVTELLQKIDFMVIENGGQHYMNEMYNMKAQRKKEEEEKRRKEDDERKKLEEEEKIRKDKNSRTVKKVVLAGATALGGVTAVVGTGLLAAATGGVALPAVLL</sequence>
<reference evidence="8 9" key="1">
    <citation type="submission" date="2024-05" db="EMBL/GenBank/DDBJ databases">
        <title>Genome sequencing and assembly of Indian major carp, Cirrhinus mrigala (Hamilton, 1822).</title>
        <authorList>
            <person name="Mohindra V."/>
            <person name="Chowdhury L.M."/>
            <person name="Lal K."/>
            <person name="Jena J.K."/>
        </authorList>
    </citation>
    <scope>NUCLEOTIDE SEQUENCE [LARGE SCALE GENOMIC DNA]</scope>
    <source>
        <strain evidence="8">CM1030</strain>
        <tissue evidence="8">Blood</tissue>
    </source>
</reference>
<comment type="caution">
    <text evidence="8">The sequence shown here is derived from an EMBL/GenBank/DDBJ whole genome shotgun (WGS) entry which is preliminary data.</text>
</comment>
<keyword evidence="2" id="KW-0547">Nucleotide-binding</keyword>
<evidence type="ECO:0000256" key="2">
    <source>
        <dbReference type="ARBA" id="ARBA00022741"/>
    </source>
</evidence>
<organism evidence="8 9">
    <name type="scientific">Cirrhinus mrigala</name>
    <name type="common">Mrigala</name>
    <dbReference type="NCBI Taxonomy" id="683832"/>
    <lineage>
        <taxon>Eukaryota</taxon>
        <taxon>Metazoa</taxon>
        <taxon>Chordata</taxon>
        <taxon>Craniata</taxon>
        <taxon>Vertebrata</taxon>
        <taxon>Euteleostomi</taxon>
        <taxon>Actinopterygii</taxon>
        <taxon>Neopterygii</taxon>
        <taxon>Teleostei</taxon>
        <taxon>Ostariophysi</taxon>
        <taxon>Cypriniformes</taxon>
        <taxon>Cyprinidae</taxon>
        <taxon>Labeoninae</taxon>
        <taxon>Labeonini</taxon>
        <taxon>Cirrhinus</taxon>
    </lineage>
</organism>
<feature type="non-terminal residue" evidence="8">
    <location>
        <position position="220"/>
    </location>
</feature>
<dbReference type="GO" id="GO:0005525">
    <property type="term" value="F:GTP binding"/>
    <property type="evidence" value="ECO:0007669"/>
    <property type="project" value="UniProtKB-KW"/>
</dbReference>
<dbReference type="InterPro" id="IPR045058">
    <property type="entry name" value="GIMA/IAN/Toc"/>
</dbReference>
<evidence type="ECO:0000256" key="5">
    <source>
        <dbReference type="SAM" id="Phobius"/>
    </source>
</evidence>
<proteinExistence type="inferred from homology"/>
<dbReference type="EMBL" id="JAMKFB020000001">
    <property type="protein sequence ID" value="KAL0202654.1"/>
    <property type="molecule type" value="Genomic_DNA"/>
</dbReference>
<evidence type="ECO:0000259" key="6">
    <source>
        <dbReference type="PROSITE" id="PS51720"/>
    </source>
</evidence>
<dbReference type="Gene3D" id="3.40.50.300">
    <property type="entry name" value="P-loop containing nucleotide triphosphate hydrolases"/>
    <property type="match status" value="1"/>
</dbReference>
<dbReference type="EMBL" id="JAMKFB020000001">
    <property type="protein sequence ID" value="KAL0202675.1"/>
    <property type="molecule type" value="Genomic_DNA"/>
</dbReference>
<dbReference type="PANTHER" id="PTHR10903:SF188">
    <property type="entry name" value="GTPASE IMAP FAMILY MEMBER 2-LIKE-RELATED"/>
    <property type="match status" value="1"/>
</dbReference>
<dbReference type="Proteomes" id="UP001529510">
    <property type="component" value="Unassembled WGS sequence"/>
</dbReference>
<keyword evidence="5" id="KW-1133">Transmembrane helix</keyword>